<dbReference type="PANTHER" id="PTHR12354">
    <property type="entry name" value="INTERFERON-RELATED DEVELOPMENTAL REGULATOR"/>
    <property type="match status" value="1"/>
</dbReference>
<dbReference type="InterPro" id="IPR007701">
    <property type="entry name" value="Interferon-rel_develop_reg_N"/>
</dbReference>
<dbReference type="InterPro" id="IPR006921">
    <property type="entry name" value="Interferon-rel_develop_reg_C"/>
</dbReference>
<feature type="domain" description="Interferon-related developmental regulator C-terminal" evidence="3">
    <location>
        <begin position="368"/>
        <end position="418"/>
    </location>
</feature>
<reference evidence="5 6" key="1">
    <citation type="submission" date="2019-08" db="EMBL/GenBank/DDBJ databases">
        <authorList>
            <person name="Alioto T."/>
            <person name="Alioto T."/>
            <person name="Gomez Garrido J."/>
        </authorList>
    </citation>
    <scope>NUCLEOTIDE SEQUENCE [LARGE SCALE GENOMIC DNA]</scope>
</reference>
<gene>
    <name evidence="5" type="ORF">CINCED_3A001161</name>
</gene>
<organism evidence="5 6">
    <name type="scientific">Cinara cedri</name>
    <dbReference type="NCBI Taxonomy" id="506608"/>
    <lineage>
        <taxon>Eukaryota</taxon>
        <taxon>Metazoa</taxon>
        <taxon>Ecdysozoa</taxon>
        <taxon>Arthropoda</taxon>
        <taxon>Hexapoda</taxon>
        <taxon>Insecta</taxon>
        <taxon>Pterygota</taxon>
        <taxon>Neoptera</taxon>
        <taxon>Paraneoptera</taxon>
        <taxon>Hemiptera</taxon>
        <taxon>Sternorrhyncha</taxon>
        <taxon>Aphidomorpha</taxon>
        <taxon>Aphidoidea</taxon>
        <taxon>Aphididae</taxon>
        <taxon>Lachninae</taxon>
        <taxon>Cinara</taxon>
    </lineage>
</organism>
<dbReference type="Pfam" id="PF04836">
    <property type="entry name" value="IFRD_C"/>
    <property type="match status" value="1"/>
</dbReference>
<dbReference type="OrthoDB" id="18978at2759"/>
<dbReference type="InterPro" id="IPR016024">
    <property type="entry name" value="ARM-type_fold"/>
</dbReference>
<evidence type="ECO:0000313" key="6">
    <source>
        <dbReference type="Proteomes" id="UP000325440"/>
    </source>
</evidence>
<accession>A0A5E4MZI1</accession>
<name>A0A5E4MZI1_9HEMI</name>
<sequence>MPRGKRRPHKATDVLAGKTRDLDLSDDDSYNDNASVISNISCSTSNEDRSCVATEDTDESQNDAFEEKLSDAIDGLSQKSAQGRTLSFEAICNIFCKKYIPDYILNRRMTIADAIERALKKGGDNEKAAAANLASLLCIQLGAIDITEDSYQELLSTLMFVVNDESVPLLAREKCCLAIALLTFISCNEEIDAAMQLMRNLWRRLLHSSTITSSVAALYSSALSSWSLLFSTISIRNSTIIPTLTELSTLLDSTHLEVRMVTGELITVLLEMTRDCEDMDEYEPDEEFINKLRELATDSQKYRAKKDRKTQRSNFRQILHYVELDEPPNIQIRFGQEILTMNTWTKKKQYDVLCQALGSGMNMHMTENDLVRDILNLGPKLCQTKLLSNKQSKLERQQINAANFKERTKTRGKVRDKRLAFID</sequence>
<keyword evidence="6" id="KW-1185">Reference proteome</keyword>
<dbReference type="SUPFAM" id="SSF48371">
    <property type="entry name" value="ARM repeat"/>
    <property type="match status" value="1"/>
</dbReference>
<dbReference type="PANTHER" id="PTHR12354:SF1">
    <property type="entry name" value="INTERFERON-RELATED DEVELOPMENTAL REGULATOR 1"/>
    <property type="match status" value="1"/>
</dbReference>
<evidence type="ECO:0000259" key="3">
    <source>
        <dbReference type="Pfam" id="PF04836"/>
    </source>
</evidence>
<dbReference type="AlphaFoldDB" id="A0A5E4MZI1"/>
<evidence type="ECO:0000256" key="2">
    <source>
        <dbReference type="SAM" id="MobiDB-lite"/>
    </source>
</evidence>
<evidence type="ECO:0000256" key="1">
    <source>
        <dbReference type="ARBA" id="ARBA00008828"/>
    </source>
</evidence>
<proteinExistence type="inferred from homology"/>
<protein>
    <submittedName>
        <fullName evidence="5">Armadillo-type fold,Interferon-related developmental regulator, N-terminal,Interferon-related</fullName>
    </submittedName>
</protein>
<feature type="domain" description="Interferon-related developmental regulator N-terminal" evidence="4">
    <location>
        <begin position="34"/>
        <end position="323"/>
    </location>
</feature>
<dbReference type="Proteomes" id="UP000325440">
    <property type="component" value="Unassembled WGS sequence"/>
</dbReference>
<comment type="similarity">
    <text evidence="1">Belongs to the IFRD family.</text>
</comment>
<dbReference type="Pfam" id="PF05004">
    <property type="entry name" value="IFRD"/>
    <property type="match status" value="1"/>
</dbReference>
<feature type="region of interest" description="Disordered" evidence="2">
    <location>
        <begin position="1"/>
        <end position="29"/>
    </location>
</feature>
<dbReference type="EMBL" id="CABPRJ010001021">
    <property type="protein sequence ID" value="VVC34881.1"/>
    <property type="molecule type" value="Genomic_DNA"/>
</dbReference>
<evidence type="ECO:0000259" key="4">
    <source>
        <dbReference type="Pfam" id="PF05004"/>
    </source>
</evidence>
<dbReference type="InterPro" id="IPR039777">
    <property type="entry name" value="IFRD"/>
</dbReference>
<evidence type="ECO:0000313" key="5">
    <source>
        <dbReference type="EMBL" id="VVC34881.1"/>
    </source>
</evidence>